<dbReference type="InterPro" id="IPR046612">
    <property type="entry name" value="DUF6671"/>
</dbReference>
<feature type="domain" description="DUF6671" evidence="1">
    <location>
        <begin position="155"/>
        <end position="265"/>
    </location>
</feature>
<dbReference type="Pfam" id="PF20376">
    <property type="entry name" value="DUF6671"/>
    <property type="match status" value="1"/>
</dbReference>
<evidence type="ECO:0000313" key="2">
    <source>
        <dbReference type="EMBL" id="GLQ04141.1"/>
    </source>
</evidence>
<accession>A0AA37S570</accession>
<dbReference type="RefSeq" id="WP_024602622.1">
    <property type="nucleotide sequence ID" value="NZ_BJXY01000008.1"/>
</dbReference>
<sequence length="265" mass="28978">MPKIVIATKHKKAPLVAPALEPLGFEVFTTDLFDTDTLGMFSHEVQRHCSANTAALTKAQRACELTGEQFGLGSEGSFGGGPYPGLMNWDEEVICFYDKHNNNTIYGYAGGPFSPSSLSISSETSAESIATACQRYKNQHWILDDTQTLHKGLSIKALIALYTEKTPSTGTIAPDLRAMYSPQRQVIISRAAEDLARRISSTCPQCQNPNFVAKQVTKGLPCELCNMPTEQMKSTTSVCDSCGFSHIETNKKRVADATYCQFCNP</sequence>
<keyword evidence="3" id="KW-1185">Reference proteome</keyword>
<protein>
    <recommendedName>
        <fullName evidence="1">DUF6671 domain-containing protein</fullName>
    </recommendedName>
</protein>
<comment type="caution">
    <text evidence="2">The sequence shown here is derived from an EMBL/GenBank/DDBJ whole genome shotgun (WGS) entry which is preliminary data.</text>
</comment>
<proteinExistence type="predicted"/>
<evidence type="ECO:0000259" key="1">
    <source>
        <dbReference type="Pfam" id="PF20376"/>
    </source>
</evidence>
<dbReference type="AlphaFoldDB" id="A0AA37S570"/>
<dbReference type="Proteomes" id="UP001161408">
    <property type="component" value="Unassembled WGS sequence"/>
</dbReference>
<organism evidence="2 3">
    <name type="scientific">Pseudoalteromonas tetraodonis GFC</name>
    <dbReference type="NCBI Taxonomy" id="1315271"/>
    <lineage>
        <taxon>Bacteria</taxon>
        <taxon>Pseudomonadati</taxon>
        <taxon>Pseudomonadota</taxon>
        <taxon>Gammaproteobacteria</taxon>
        <taxon>Alteromonadales</taxon>
        <taxon>Pseudoalteromonadaceae</taxon>
        <taxon>Pseudoalteromonas</taxon>
    </lineage>
</organism>
<reference evidence="2" key="1">
    <citation type="journal article" date="2014" name="Int. J. Syst. Evol. Microbiol.">
        <title>Complete genome sequence of Corynebacterium casei LMG S-19264T (=DSM 44701T), isolated from a smear-ripened cheese.</title>
        <authorList>
            <consortium name="US DOE Joint Genome Institute (JGI-PGF)"/>
            <person name="Walter F."/>
            <person name="Albersmeier A."/>
            <person name="Kalinowski J."/>
            <person name="Ruckert C."/>
        </authorList>
    </citation>
    <scope>NUCLEOTIDE SEQUENCE</scope>
    <source>
        <strain evidence="2">NBRC 103034</strain>
    </source>
</reference>
<gene>
    <name evidence="2" type="ORF">GCM10007914_30220</name>
</gene>
<dbReference type="EMBL" id="BSNE01000020">
    <property type="protein sequence ID" value="GLQ04141.1"/>
    <property type="molecule type" value="Genomic_DNA"/>
</dbReference>
<evidence type="ECO:0000313" key="3">
    <source>
        <dbReference type="Proteomes" id="UP001161408"/>
    </source>
</evidence>
<reference evidence="2" key="2">
    <citation type="submission" date="2023-01" db="EMBL/GenBank/DDBJ databases">
        <title>Draft genome sequence of Pseudoalteromonas tetraodonis strain NBRC 103034.</title>
        <authorList>
            <person name="Sun Q."/>
            <person name="Mori K."/>
        </authorList>
    </citation>
    <scope>NUCLEOTIDE SEQUENCE</scope>
    <source>
        <strain evidence="2">NBRC 103034</strain>
    </source>
</reference>
<name>A0AA37S570_9GAMM</name>